<protein>
    <recommendedName>
        <fullName evidence="3">Formin GTPase-binding domain-containing protein</fullName>
    </recommendedName>
</protein>
<dbReference type="Proteomes" id="UP000316079">
    <property type="component" value="Unassembled WGS sequence"/>
</dbReference>
<reference evidence="1 2" key="1">
    <citation type="journal article" date="2019" name="Sci. Data">
        <title>Hybrid genome assembly and annotation of Danionella translucida.</title>
        <authorList>
            <person name="Kadobianskyi M."/>
            <person name="Schulze L."/>
            <person name="Schuelke M."/>
            <person name="Judkewitz B."/>
        </authorList>
    </citation>
    <scope>NUCLEOTIDE SEQUENCE [LARGE SCALE GENOMIC DNA]</scope>
    <source>
        <strain evidence="1 2">Bolton</strain>
    </source>
</reference>
<comment type="caution">
    <text evidence="1">The sequence shown here is derived from an EMBL/GenBank/DDBJ whole genome shotgun (WGS) entry which is preliminary data.</text>
</comment>
<dbReference type="SUPFAM" id="SSF48371">
    <property type="entry name" value="ARM repeat"/>
    <property type="match status" value="1"/>
</dbReference>
<dbReference type="GO" id="GO:0005829">
    <property type="term" value="C:cytosol"/>
    <property type="evidence" value="ECO:0007669"/>
    <property type="project" value="TreeGrafter"/>
</dbReference>
<sequence length="77" mass="9034">MNLPPDKVKLLGQYDNEKKWELVCDQERFQVKNPPSAYIQKLKSSLEQGGGRKLKRRVQESTQVLRELEISLRTNHI</sequence>
<gene>
    <name evidence="1" type="ORF">DNTS_032737</name>
</gene>
<dbReference type="GO" id="GO:0051015">
    <property type="term" value="F:actin filament binding"/>
    <property type="evidence" value="ECO:0007669"/>
    <property type="project" value="TreeGrafter"/>
</dbReference>
<dbReference type="GO" id="GO:0008360">
    <property type="term" value="P:regulation of cell shape"/>
    <property type="evidence" value="ECO:0007669"/>
    <property type="project" value="TreeGrafter"/>
</dbReference>
<dbReference type="InterPro" id="IPR043592">
    <property type="entry name" value="FMNL_animal"/>
</dbReference>
<name>A0A553NW14_9TELE</name>
<dbReference type="PANTHER" id="PTHR45857:SF2">
    <property type="entry name" value="FORMIN-LIKE PROTEIN 1"/>
    <property type="match status" value="1"/>
</dbReference>
<evidence type="ECO:0000313" key="2">
    <source>
        <dbReference type="Proteomes" id="UP000316079"/>
    </source>
</evidence>
<proteinExistence type="predicted"/>
<dbReference type="OrthoDB" id="1104827at2759"/>
<feature type="non-terminal residue" evidence="1">
    <location>
        <position position="77"/>
    </location>
</feature>
<organism evidence="1 2">
    <name type="scientific">Danionella cerebrum</name>
    <dbReference type="NCBI Taxonomy" id="2873325"/>
    <lineage>
        <taxon>Eukaryota</taxon>
        <taxon>Metazoa</taxon>
        <taxon>Chordata</taxon>
        <taxon>Craniata</taxon>
        <taxon>Vertebrata</taxon>
        <taxon>Euteleostomi</taxon>
        <taxon>Actinopterygii</taxon>
        <taxon>Neopterygii</taxon>
        <taxon>Teleostei</taxon>
        <taxon>Ostariophysi</taxon>
        <taxon>Cypriniformes</taxon>
        <taxon>Danionidae</taxon>
        <taxon>Danioninae</taxon>
        <taxon>Danionella</taxon>
    </lineage>
</organism>
<dbReference type="GO" id="GO:0016477">
    <property type="term" value="P:cell migration"/>
    <property type="evidence" value="ECO:0007669"/>
    <property type="project" value="TreeGrafter"/>
</dbReference>
<accession>A0A553NW14</accession>
<dbReference type="STRING" id="623744.A0A553NW14"/>
<dbReference type="AlphaFoldDB" id="A0A553NW14"/>
<dbReference type="InterPro" id="IPR016024">
    <property type="entry name" value="ARM-type_fold"/>
</dbReference>
<keyword evidence="2" id="KW-1185">Reference proteome</keyword>
<dbReference type="GO" id="GO:0030866">
    <property type="term" value="P:cortical actin cytoskeleton organization"/>
    <property type="evidence" value="ECO:0007669"/>
    <property type="project" value="TreeGrafter"/>
</dbReference>
<evidence type="ECO:0000313" key="1">
    <source>
        <dbReference type="EMBL" id="TRY69617.1"/>
    </source>
</evidence>
<evidence type="ECO:0008006" key="3">
    <source>
        <dbReference type="Google" id="ProtNLM"/>
    </source>
</evidence>
<dbReference type="EMBL" id="SRMA01026792">
    <property type="protein sequence ID" value="TRY69617.1"/>
    <property type="molecule type" value="Genomic_DNA"/>
</dbReference>
<dbReference type="PANTHER" id="PTHR45857">
    <property type="entry name" value="FORMIN-LIKE PROTEIN"/>
    <property type="match status" value="1"/>
</dbReference>